<protein>
    <recommendedName>
        <fullName evidence="3">DUF4071 domain-containing protein</fullName>
    </recommendedName>
</protein>
<dbReference type="GeneID" id="61358421"/>
<gene>
    <name evidence="1" type="ORF">PRUB_a0703</name>
</gene>
<comment type="caution">
    <text evidence="1">The sequence shown here is derived from an EMBL/GenBank/DDBJ whole genome shotgun (WGS) entry which is preliminary data.</text>
</comment>
<name>A0A8T0C8C1_9GAMM</name>
<dbReference type="EMBL" id="AHCD03000035">
    <property type="protein sequence ID" value="KAF7786215.1"/>
    <property type="molecule type" value="Genomic_DNA"/>
</dbReference>
<evidence type="ECO:0008006" key="3">
    <source>
        <dbReference type="Google" id="ProtNLM"/>
    </source>
</evidence>
<dbReference type="AlphaFoldDB" id="A0A8T0C8C1"/>
<dbReference type="Gene3D" id="1.25.40.10">
    <property type="entry name" value="Tetratricopeptide repeat domain"/>
    <property type="match status" value="1"/>
</dbReference>
<reference evidence="1 2" key="1">
    <citation type="journal article" date="2012" name="J. Bacteriol.">
        <title>Genome sequence of the cycloprodigiosin-producing bacterial strain Pseudoalteromonas rubra ATCC 29570(T).</title>
        <authorList>
            <person name="Xie B.B."/>
            <person name="Shu Y.L."/>
            <person name="Qin Q.L."/>
            <person name="Rong J.C."/>
            <person name="Zhang X.Y."/>
            <person name="Chen X.L."/>
            <person name="Zhou B.C."/>
            <person name="Zhang Y.Z."/>
        </authorList>
    </citation>
    <scope>NUCLEOTIDE SEQUENCE [LARGE SCALE GENOMIC DNA]</scope>
    <source>
        <strain evidence="1 2">DSM 6842</strain>
    </source>
</reference>
<evidence type="ECO:0000313" key="2">
    <source>
        <dbReference type="Proteomes" id="UP000016480"/>
    </source>
</evidence>
<dbReference type="InterPro" id="IPR011990">
    <property type="entry name" value="TPR-like_helical_dom_sf"/>
</dbReference>
<evidence type="ECO:0000313" key="1">
    <source>
        <dbReference type="EMBL" id="KAF7786215.1"/>
    </source>
</evidence>
<organism evidence="1 2">
    <name type="scientific">Pseudoalteromonas rubra</name>
    <dbReference type="NCBI Taxonomy" id="43658"/>
    <lineage>
        <taxon>Bacteria</taxon>
        <taxon>Pseudomonadati</taxon>
        <taxon>Pseudomonadota</taxon>
        <taxon>Gammaproteobacteria</taxon>
        <taxon>Alteromonadales</taxon>
        <taxon>Pseudoalteromonadaceae</taxon>
        <taxon>Pseudoalteromonas</taxon>
    </lineage>
</organism>
<dbReference type="SUPFAM" id="SSF48452">
    <property type="entry name" value="TPR-like"/>
    <property type="match status" value="1"/>
</dbReference>
<proteinExistence type="predicted"/>
<dbReference type="Proteomes" id="UP000016480">
    <property type="component" value="Unassembled WGS sequence"/>
</dbReference>
<accession>A0A8T0C8C1</accession>
<sequence>MKNKTCFVISPIGEKDSDIRKHADAFLKLLVEPGLAEFGFDIVRADQIASSSVITNDIVEYVQQSELCLVDLSFHNPNVFYECGRRHENGRPTIQLIKKGESLPFDVAGIRTIQYDLSDPWTTLESVNTIKEFIKQLEDSNSYGEKSSGVSLSTIAETLHRIEKKLSKNMQPIMTSTGGQIGKKELLTMHPVAAFHKCIEVGDIDSAKFVLSRLKMLPEKRLFVEALALLAGIGDSDAKSQLISFISNELSLENESDGRNAMHGLKEFYVNTNTEKAGLVELDDVFKKYFSIEGLPSKSLAFVYNIKQTLEYGAGLFEQALSDGLKAVELRPMDESYWYNVSLCYEKLERYDDAANAAANFVKYNEEPSPHHIEHVKEVFSLAGRESEVEELFNGTMLTNA</sequence>
<dbReference type="RefSeq" id="WP_010381461.1">
    <property type="nucleotide sequence ID" value="NZ_AHCD03000035.1"/>
</dbReference>